<dbReference type="InterPro" id="IPR013377">
    <property type="entry name" value="FlgJ"/>
</dbReference>
<evidence type="ECO:0000256" key="2">
    <source>
        <dbReference type="ARBA" id="ARBA00004418"/>
    </source>
</evidence>
<comment type="similarity">
    <text evidence="3">In the N-terminal section; belongs to the FlgJ family.</text>
</comment>
<comment type="subcellular location">
    <subcellularLocation>
        <location evidence="2">Periplasm</location>
    </subcellularLocation>
</comment>
<evidence type="ECO:0000256" key="5">
    <source>
        <dbReference type="ARBA" id="ARBA00013433"/>
    </source>
</evidence>
<dbReference type="InterPro" id="IPR019301">
    <property type="entry name" value="Flagellar_prot_FlgJ_N"/>
</dbReference>
<proteinExistence type="inferred from homology"/>
<dbReference type="PANTHER" id="PTHR33308:SF9">
    <property type="entry name" value="PEPTIDOGLYCAN HYDROLASE FLGJ"/>
    <property type="match status" value="1"/>
</dbReference>
<dbReference type="GO" id="GO:0071555">
    <property type="term" value="P:cell wall organization"/>
    <property type="evidence" value="ECO:0007669"/>
    <property type="project" value="UniProtKB-KW"/>
</dbReference>
<keyword evidence="12" id="KW-0282">Flagellum</keyword>
<dbReference type="NCBIfam" id="TIGR02541">
    <property type="entry name" value="flagell_FlgJ"/>
    <property type="match status" value="1"/>
</dbReference>
<evidence type="ECO:0000256" key="8">
    <source>
        <dbReference type="ARBA" id="ARBA00023295"/>
    </source>
</evidence>
<keyword evidence="12" id="KW-0966">Cell projection</keyword>
<dbReference type="PANTHER" id="PTHR33308">
    <property type="entry name" value="PEPTIDOGLYCAN HYDROLASE FLGJ"/>
    <property type="match status" value="1"/>
</dbReference>
<dbReference type="GO" id="GO:0004040">
    <property type="term" value="F:amidase activity"/>
    <property type="evidence" value="ECO:0007669"/>
    <property type="project" value="InterPro"/>
</dbReference>
<comment type="function">
    <text evidence="1">Flagellum-specific muramidase which hydrolyzes the peptidoglycan layer to assemble the rod structure in the periplasmic space.</text>
</comment>
<dbReference type="Pfam" id="PF01832">
    <property type="entry name" value="Glucosaminidase"/>
    <property type="match status" value="1"/>
</dbReference>
<dbReference type="AlphaFoldDB" id="A0A5C1DHW3"/>
<dbReference type="GO" id="GO:0016798">
    <property type="term" value="F:hydrolase activity, acting on glycosyl bonds"/>
    <property type="evidence" value="ECO:0007669"/>
    <property type="project" value="UniProtKB-KW"/>
</dbReference>
<gene>
    <name evidence="12" type="primary">flgJ</name>
    <name evidence="12" type="ORF">FYK34_08450</name>
</gene>
<dbReference type="Pfam" id="PF10135">
    <property type="entry name" value="Rod-binding"/>
    <property type="match status" value="1"/>
</dbReference>
<evidence type="ECO:0000256" key="1">
    <source>
        <dbReference type="ARBA" id="ARBA00002954"/>
    </source>
</evidence>
<name>A0A5C1DHW3_9NEIS</name>
<keyword evidence="7 12" id="KW-0378">Hydrolase</keyword>
<evidence type="ECO:0000256" key="4">
    <source>
        <dbReference type="ARBA" id="ARBA00007974"/>
    </source>
</evidence>
<dbReference type="RefSeq" id="WP_149295958.1">
    <property type="nucleotide sequence ID" value="NZ_CP043473.1"/>
</dbReference>
<keyword evidence="13" id="KW-1185">Reference proteome</keyword>
<evidence type="ECO:0000259" key="11">
    <source>
        <dbReference type="SMART" id="SM00047"/>
    </source>
</evidence>
<keyword evidence="12" id="KW-0969">Cilium</keyword>
<dbReference type="GO" id="GO:0042597">
    <property type="term" value="C:periplasmic space"/>
    <property type="evidence" value="ECO:0007669"/>
    <property type="project" value="UniProtKB-SubCell"/>
</dbReference>
<dbReference type="GO" id="GO:0044780">
    <property type="term" value="P:bacterial-type flagellum assembly"/>
    <property type="evidence" value="ECO:0007669"/>
    <property type="project" value="InterPro"/>
</dbReference>
<dbReference type="InterPro" id="IPR002901">
    <property type="entry name" value="MGlyc_endo_b_GlcNAc-like_dom"/>
</dbReference>
<dbReference type="GO" id="GO:0071973">
    <property type="term" value="P:bacterial-type flagellum-dependent cell motility"/>
    <property type="evidence" value="ECO:0007669"/>
    <property type="project" value="TreeGrafter"/>
</dbReference>
<evidence type="ECO:0000256" key="6">
    <source>
        <dbReference type="ARBA" id="ARBA00022764"/>
    </source>
</evidence>
<dbReference type="InterPro" id="IPR023346">
    <property type="entry name" value="Lysozyme-like_dom_sf"/>
</dbReference>
<dbReference type="EMBL" id="CP043473">
    <property type="protein sequence ID" value="QEL55597.1"/>
    <property type="molecule type" value="Genomic_DNA"/>
</dbReference>
<feature type="domain" description="Mannosyl-glycoprotein endo-beta-N-acetylglucosamidase-like" evidence="11">
    <location>
        <begin position="148"/>
        <end position="306"/>
    </location>
</feature>
<reference evidence="12 13" key="1">
    <citation type="submission" date="2019-08" db="EMBL/GenBank/DDBJ databases">
        <title>Chromobacterium paludis, a novel bacterium isolated from a Maryland marsh pond.</title>
        <authorList>
            <person name="Blackburn M.B."/>
            <person name="Gundersen-Rindal D.E."/>
        </authorList>
    </citation>
    <scope>NUCLEOTIDE SEQUENCE [LARGE SCALE GENOMIC DNA]</scope>
    <source>
        <strain evidence="13">IIBBL 257-1</strain>
    </source>
</reference>
<dbReference type="SMART" id="SM00047">
    <property type="entry name" value="LYZ2"/>
    <property type="match status" value="1"/>
</dbReference>
<evidence type="ECO:0000256" key="7">
    <source>
        <dbReference type="ARBA" id="ARBA00022801"/>
    </source>
</evidence>
<dbReference type="Gene3D" id="1.10.530.10">
    <property type="match status" value="1"/>
</dbReference>
<dbReference type="InterPro" id="IPR051056">
    <property type="entry name" value="Glycosyl_Hydrolase_73"/>
</dbReference>
<dbReference type="SUPFAM" id="SSF53955">
    <property type="entry name" value="Lysozyme-like"/>
    <property type="match status" value="1"/>
</dbReference>
<sequence>MTMKFQGVLPQDALSHQLAIDPASLQKLKVNAEKDPQGAAKQAASQFEALLMNTMLKTMRATHFDESDPSNSLDTYQSMADQQLVQGLCARGGMGLGDMIYRQLLRQSGASQEAAEATPLQNYGPALTAQPIAGKGLQAYREAQMAVSQAMPQSSASSGKDFVSRLLPHARQAAQQLGVAPECVVAHAALESGWGKRAIRNADGSDSHNLFGIKAGSDWHGKTATVLTTEYSGGVAQKRMETFRSYGSYAEAFSDYAQLLKGSPRYRNVLNQGQNMYGFASGLQAGGYATDPRYARKLVDVAASLAQQVAGA</sequence>
<evidence type="ECO:0000256" key="9">
    <source>
        <dbReference type="ARBA" id="ARBA00023316"/>
    </source>
</evidence>
<dbReference type="Proteomes" id="UP000322079">
    <property type="component" value="Chromosome"/>
</dbReference>
<protein>
    <recommendedName>
        <fullName evidence="5">Peptidoglycan hydrolase FlgJ</fullName>
    </recommendedName>
    <alternativeName>
        <fullName evidence="10">Muramidase FlgJ</fullName>
    </alternativeName>
</protein>
<evidence type="ECO:0000313" key="12">
    <source>
        <dbReference type="EMBL" id="QEL55597.1"/>
    </source>
</evidence>
<keyword evidence="8" id="KW-0326">Glycosidase</keyword>
<comment type="similarity">
    <text evidence="4">In the C-terminal section; belongs to the glycosyl hydrolase 73 family.</text>
</comment>
<dbReference type="KEGG" id="chrm:FYK34_08450"/>
<evidence type="ECO:0000313" key="13">
    <source>
        <dbReference type="Proteomes" id="UP000322079"/>
    </source>
</evidence>
<dbReference type="PRINTS" id="PR01002">
    <property type="entry name" value="FLGFLGJ"/>
</dbReference>
<keyword evidence="9" id="KW-0961">Cell wall biogenesis/degradation</keyword>
<evidence type="ECO:0000256" key="3">
    <source>
        <dbReference type="ARBA" id="ARBA00006880"/>
    </source>
</evidence>
<keyword evidence="6" id="KW-0574">Periplasm</keyword>
<organism evidence="12 13">
    <name type="scientific">Chromobacterium paludis</name>
    <dbReference type="NCBI Taxonomy" id="2605945"/>
    <lineage>
        <taxon>Bacteria</taxon>
        <taxon>Pseudomonadati</taxon>
        <taxon>Pseudomonadota</taxon>
        <taxon>Betaproteobacteria</taxon>
        <taxon>Neisseriales</taxon>
        <taxon>Chromobacteriaceae</taxon>
        <taxon>Chromobacterium</taxon>
    </lineage>
</organism>
<evidence type="ECO:0000256" key="10">
    <source>
        <dbReference type="ARBA" id="ARBA00030835"/>
    </source>
</evidence>
<accession>A0A5C1DHW3</accession>
<dbReference type="Gene3D" id="2.10.70.40">
    <property type="entry name" value="peptidoglycan hydrolase"/>
    <property type="match status" value="1"/>
</dbReference>